<dbReference type="InterPro" id="IPR020556">
    <property type="entry name" value="Amidase_CS"/>
</dbReference>
<name>A0AAE3G113_9GAMM</name>
<dbReference type="AlphaFoldDB" id="A0AAE3G113"/>
<dbReference type="PANTHER" id="PTHR11895">
    <property type="entry name" value="TRANSAMIDASE"/>
    <property type="match status" value="1"/>
</dbReference>
<sequence>MTPELSDLLGESAVDVQARLRGGSVQSEDLLTLLEGHHDSVDATLNALPTTCFARARGAAVRAGTLAPLHGMPVVVKDLTAVAGVRTTYGSPIYRDNMPTESDFVVERIEASGGLPYAKSNTPEFGCGGVTFNDVLGETRNPWNPAYTPGGSSGGSAAALASGQAWLALGSDFGGSLRLPASFCGIVGLRPTPGCVPRGPSAVPFDRHWVEGPMGRSVADVALLLDALVGQDRRDPLSTPREAGFLQAVDRPTDRVRIASVGGLGLGALDPVVEQAVNEALGRLDTLPDWEVMDRQLDLAAAREVFAVRRGLCYAAMFESFRRDSPELLRPDIISDLDRGLGFDATTIARADRLQGELWKAAEIVFRDADILACPTVVVPPFKAGQPSIAEVAGEALPTYYDWLRLTYSVSLIGVPAISIPCGFSPDGLPIGLQLMAPPHREARLLQVAAAAESRLDVFADVSTPWQRRA</sequence>
<feature type="domain" description="Amidase" evidence="1">
    <location>
        <begin position="39"/>
        <end position="446"/>
    </location>
</feature>
<dbReference type="Proteomes" id="UP001205843">
    <property type="component" value="Unassembled WGS sequence"/>
</dbReference>
<dbReference type="PANTHER" id="PTHR11895:SF76">
    <property type="entry name" value="INDOLEACETAMIDE HYDROLASE"/>
    <property type="match status" value="1"/>
</dbReference>
<reference evidence="2" key="1">
    <citation type="submission" date="2022-03" db="EMBL/GenBank/DDBJ databases">
        <title>Genomic Encyclopedia of Type Strains, Phase III (KMG-III): the genomes of soil and plant-associated and newly described type strains.</title>
        <authorList>
            <person name="Whitman W."/>
        </authorList>
    </citation>
    <scope>NUCLEOTIDE SEQUENCE</scope>
    <source>
        <strain evidence="2">ANL 6-2</strain>
    </source>
</reference>
<evidence type="ECO:0000313" key="3">
    <source>
        <dbReference type="Proteomes" id="UP001205843"/>
    </source>
</evidence>
<dbReference type="EC" id="3.5.1.4" evidence="2"/>
<dbReference type="InterPro" id="IPR036928">
    <property type="entry name" value="AS_sf"/>
</dbReference>
<proteinExistence type="predicted"/>
<dbReference type="InterPro" id="IPR000120">
    <property type="entry name" value="Amidase"/>
</dbReference>
<protein>
    <submittedName>
        <fullName evidence="2">Amidase</fullName>
        <ecNumber evidence="2">3.5.1.4</ecNumber>
    </submittedName>
</protein>
<keyword evidence="3" id="KW-1185">Reference proteome</keyword>
<dbReference type="PROSITE" id="PS00571">
    <property type="entry name" value="AMIDASES"/>
    <property type="match status" value="1"/>
</dbReference>
<comment type="caution">
    <text evidence="2">The sequence shown here is derived from an EMBL/GenBank/DDBJ whole genome shotgun (WGS) entry which is preliminary data.</text>
</comment>
<accession>A0AAE3G113</accession>
<gene>
    <name evidence="2" type="ORF">J2T57_000616</name>
</gene>
<dbReference type="RefSeq" id="WP_253474018.1">
    <property type="nucleotide sequence ID" value="NZ_JALJXV010000001.1"/>
</dbReference>
<dbReference type="Pfam" id="PF01425">
    <property type="entry name" value="Amidase"/>
    <property type="match status" value="1"/>
</dbReference>
<organism evidence="2 3">
    <name type="scientific">Natronocella acetinitrilica</name>
    <dbReference type="NCBI Taxonomy" id="414046"/>
    <lineage>
        <taxon>Bacteria</taxon>
        <taxon>Pseudomonadati</taxon>
        <taxon>Pseudomonadota</taxon>
        <taxon>Gammaproteobacteria</taxon>
        <taxon>Chromatiales</taxon>
        <taxon>Ectothiorhodospiraceae</taxon>
        <taxon>Natronocella</taxon>
    </lineage>
</organism>
<evidence type="ECO:0000313" key="2">
    <source>
        <dbReference type="EMBL" id="MCP1673524.1"/>
    </source>
</evidence>
<dbReference type="GO" id="GO:0004040">
    <property type="term" value="F:amidase activity"/>
    <property type="evidence" value="ECO:0007669"/>
    <property type="project" value="UniProtKB-EC"/>
</dbReference>
<dbReference type="InterPro" id="IPR023631">
    <property type="entry name" value="Amidase_dom"/>
</dbReference>
<keyword evidence="2" id="KW-0378">Hydrolase</keyword>
<evidence type="ECO:0000259" key="1">
    <source>
        <dbReference type="Pfam" id="PF01425"/>
    </source>
</evidence>
<dbReference type="SUPFAM" id="SSF75304">
    <property type="entry name" value="Amidase signature (AS) enzymes"/>
    <property type="match status" value="1"/>
</dbReference>
<dbReference type="EMBL" id="JALJXV010000001">
    <property type="protein sequence ID" value="MCP1673524.1"/>
    <property type="molecule type" value="Genomic_DNA"/>
</dbReference>
<dbReference type="Gene3D" id="3.90.1300.10">
    <property type="entry name" value="Amidase signature (AS) domain"/>
    <property type="match status" value="1"/>
</dbReference>